<dbReference type="EMBL" id="MF375894">
    <property type="protein sequence ID" value="AUV65277.1"/>
    <property type="molecule type" value="Genomic_DNA"/>
</dbReference>
<dbReference type="Proteomes" id="UP000297194">
    <property type="component" value="Segment"/>
</dbReference>
<dbReference type="GeneID" id="40526950"/>
<keyword evidence="2" id="KW-1185">Reference proteome</keyword>
<name>A0A2K9VS43_9ABAC</name>
<dbReference type="RefSeq" id="YP_009666670.1">
    <property type="nucleotide sequence ID" value="NC_043530.1"/>
</dbReference>
<protein>
    <submittedName>
        <fullName evidence="1">LEF-1</fullName>
    </submittedName>
</protein>
<dbReference type="SUPFAM" id="SSF56747">
    <property type="entry name" value="Prim-pol domain"/>
    <property type="match status" value="1"/>
</dbReference>
<dbReference type="KEGG" id="vg:40526950"/>
<proteinExistence type="predicted"/>
<reference evidence="1" key="1">
    <citation type="journal article" date="2017" name="Virus Genes">
        <title>The complete genome sequence of a third distinct baculovirus isolated from the true armyworm, Mythimna unipuncta, contains two copies of the lef-7 gene.</title>
        <authorList>
            <person name="Harrison R.L."/>
            <person name="Mowery J.D."/>
            <person name="Rowley D.L."/>
            <person name="Bauchan G.R."/>
            <person name="Theilmann D.A."/>
            <person name="Rohrmann G.F."/>
            <person name="Erlandson M.A."/>
        </authorList>
    </citation>
    <scope>NUCLEOTIDE SEQUENCE [LARGE SCALE GENOMIC DNA]</scope>
    <source>
        <strain evidence="1">#7</strain>
    </source>
</reference>
<organism evidence="1 2">
    <name type="scientific">Mythimna unipuncta nucleopolyhedrovirus</name>
    <dbReference type="NCBI Taxonomy" id="447897"/>
    <lineage>
        <taxon>Viruses</taxon>
        <taxon>Viruses incertae sedis</taxon>
        <taxon>Naldaviricetes</taxon>
        <taxon>Lefavirales</taxon>
        <taxon>Baculoviridae</taxon>
        <taxon>Alphabaculovirus</taxon>
    </lineage>
</organism>
<evidence type="ECO:0000313" key="2">
    <source>
        <dbReference type="Proteomes" id="UP000297194"/>
    </source>
</evidence>
<accession>A0A2K9VS43</accession>
<sequence>MIMSNRPSMSPSPPPASCLSSKKFARVVEVLINAVYDAGIAPSDSVIVVILTQTVMLRATSKLYTFEQIELMWQSVAYNDCRRYAFFDGRRWQHPDRHFDNVDVFAEYIERNGITDVHVKALDGDGGREWVVDVDVHADDDDDLQAKIRVATATFMNFFGKNATRIMHSGNRGIHVWLRIDRFPMGACKSVRENYYKVFVPPKTIEDPASLPEGCFAAAYVEALNKDDKISKALDKPLLYYWPAVDKHVFCNLNQIRVPYSYNFKGRKFSTLLH</sequence>
<evidence type="ECO:0000313" key="1">
    <source>
        <dbReference type="EMBL" id="AUV65277.1"/>
    </source>
</evidence>